<sequence length="69" mass="8214">MIFKANFDERAHIKFERTEMADFYLKTLVAYPIASVNHPERPHFQLVLAGNNYFRLKDIKNIFHFDGLL</sequence>
<protein>
    <submittedName>
        <fullName evidence="1">Uncharacterized protein</fullName>
    </submittedName>
</protein>
<proteinExistence type="predicted"/>
<evidence type="ECO:0000313" key="1">
    <source>
        <dbReference type="EMBL" id="GAA0597057.1"/>
    </source>
</evidence>
<name>A0ABP3QTA6_9HYPH</name>
<organism evidence="1 2">
    <name type="scientific">Paenochrobactrum glaciei</name>
    <dbReference type="NCBI Taxonomy" id="486407"/>
    <lineage>
        <taxon>Bacteria</taxon>
        <taxon>Pseudomonadati</taxon>
        <taxon>Pseudomonadota</taxon>
        <taxon>Alphaproteobacteria</taxon>
        <taxon>Hyphomicrobiales</taxon>
        <taxon>Brucellaceae</taxon>
        <taxon>Paenochrobactrum</taxon>
    </lineage>
</organism>
<gene>
    <name evidence="1" type="ORF">GCM10008943_10210</name>
</gene>
<reference evidence="2" key="1">
    <citation type="journal article" date="2019" name="Int. J. Syst. Evol. Microbiol.">
        <title>The Global Catalogue of Microorganisms (GCM) 10K type strain sequencing project: providing services to taxonomists for standard genome sequencing and annotation.</title>
        <authorList>
            <consortium name="The Broad Institute Genomics Platform"/>
            <consortium name="The Broad Institute Genome Sequencing Center for Infectious Disease"/>
            <person name="Wu L."/>
            <person name="Ma J."/>
        </authorList>
    </citation>
    <scope>NUCLEOTIDE SEQUENCE [LARGE SCALE GENOMIC DNA]</scope>
    <source>
        <strain evidence="2">JCM 15115</strain>
    </source>
</reference>
<comment type="caution">
    <text evidence="1">The sequence shown here is derived from an EMBL/GenBank/DDBJ whole genome shotgun (WGS) entry which is preliminary data.</text>
</comment>
<dbReference type="Proteomes" id="UP001424441">
    <property type="component" value="Unassembled WGS sequence"/>
</dbReference>
<keyword evidence="2" id="KW-1185">Reference proteome</keyword>
<accession>A0ABP3QTA6</accession>
<dbReference type="EMBL" id="BAAADE010000001">
    <property type="protein sequence ID" value="GAA0597057.1"/>
    <property type="molecule type" value="Genomic_DNA"/>
</dbReference>
<evidence type="ECO:0000313" key="2">
    <source>
        <dbReference type="Proteomes" id="UP001424441"/>
    </source>
</evidence>